<dbReference type="AlphaFoldDB" id="A0A0A8YAF5"/>
<protein>
    <submittedName>
        <fullName evidence="1">Uncharacterized protein</fullName>
    </submittedName>
</protein>
<organism evidence="1">
    <name type="scientific">Arundo donax</name>
    <name type="common">Giant reed</name>
    <name type="synonym">Donax arundinaceus</name>
    <dbReference type="NCBI Taxonomy" id="35708"/>
    <lineage>
        <taxon>Eukaryota</taxon>
        <taxon>Viridiplantae</taxon>
        <taxon>Streptophyta</taxon>
        <taxon>Embryophyta</taxon>
        <taxon>Tracheophyta</taxon>
        <taxon>Spermatophyta</taxon>
        <taxon>Magnoliopsida</taxon>
        <taxon>Liliopsida</taxon>
        <taxon>Poales</taxon>
        <taxon>Poaceae</taxon>
        <taxon>PACMAD clade</taxon>
        <taxon>Arundinoideae</taxon>
        <taxon>Arundineae</taxon>
        <taxon>Arundo</taxon>
    </lineage>
</organism>
<name>A0A0A8YAF5_ARUDO</name>
<dbReference type="EMBL" id="GBRH01275537">
    <property type="protein sequence ID" value="JAD22358.1"/>
    <property type="molecule type" value="Transcribed_RNA"/>
</dbReference>
<reference evidence="1" key="1">
    <citation type="submission" date="2014-09" db="EMBL/GenBank/DDBJ databases">
        <authorList>
            <person name="Magalhaes I.L.F."/>
            <person name="Oliveira U."/>
            <person name="Santos F.R."/>
            <person name="Vidigal T.H.D.A."/>
            <person name="Brescovit A.D."/>
            <person name="Santos A.J."/>
        </authorList>
    </citation>
    <scope>NUCLEOTIDE SEQUENCE</scope>
    <source>
        <tissue evidence="1">Shoot tissue taken approximately 20 cm above the soil surface</tissue>
    </source>
</reference>
<sequence length="55" mass="6339">MISNPHSFKNKGCIFPYALSFFIETCRLHNILVSITSMVFSFAGRRVDISVLHHR</sequence>
<evidence type="ECO:0000313" key="1">
    <source>
        <dbReference type="EMBL" id="JAD22358.1"/>
    </source>
</evidence>
<proteinExistence type="predicted"/>
<reference evidence="1" key="2">
    <citation type="journal article" date="2015" name="Data Brief">
        <title>Shoot transcriptome of the giant reed, Arundo donax.</title>
        <authorList>
            <person name="Barrero R.A."/>
            <person name="Guerrero F.D."/>
            <person name="Moolhuijzen P."/>
            <person name="Goolsby J.A."/>
            <person name="Tidwell J."/>
            <person name="Bellgard S.E."/>
            <person name="Bellgard M.I."/>
        </authorList>
    </citation>
    <scope>NUCLEOTIDE SEQUENCE</scope>
    <source>
        <tissue evidence="1">Shoot tissue taken approximately 20 cm above the soil surface</tissue>
    </source>
</reference>
<accession>A0A0A8YAF5</accession>